<evidence type="ECO:0000259" key="7">
    <source>
        <dbReference type="PROSITE" id="PS50975"/>
    </source>
</evidence>
<dbReference type="GO" id="GO:0046872">
    <property type="term" value="F:metal ion binding"/>
    <property type="evidence" value="ECO:0007669"/>
    <property type="project" value="InterPro"/>
</dbReference>
<dbReference type="Proteomes" id="UP000230423">
    <property type="component" value="Unassembled WGS sequence"/>
</dbReference>
<dbReference type="GO" id="GO:0005737">
    <property type="term" value="C:cytoplasm"/>
    <property type="evidence" value="ECO:0007669"/>
    <property type="project" value="TreeGrafter"/>
</dbReference>
<dbReference type="Gene3D" id="3.30.470.20">
    <property type="entry name" value="ATP-grasp fold, B domain"/>
    <property type="match status" value="1"/>
</dbReference>
<gene>
    <name evidence="9" type="ORF">TELCIR_07175</name>
</gene>
<keyword evidence="5" id="KW-0092">Biotin</keyword>
<protein>
    <submittedName>
        <fullName evidence="9">Carbamoyl-phosphate synthase L chain, ATP binding domain protein</fullName>
    </submittedName>
</protein>
<dbReference type="AlphaFoldDB" id="A0A2G9UL12"/>
<organism evidence="9 10">
    <name type="scientific">Teladorsagia circumcincta</name>
    <name type="common">Brown stomach worm</name>
    <name type="synonym">Ostertagia circumcincta</name>
    <dbReference type="NCBI Taxonomy" id="45464"/>
    <lineage>
        <taxon>Eukaryota</taxon>
        <taxon>Metazoa</taxon>
        <taxon>Ecdysozoa</taxon>
        <taxon>Nematoda</taxon>
        <taxon>Chromadorea</taxon>
        <taxon>Rhabditida</taxon>
        <taxon>Rhabditina</taxon>
        <taxon>Rhabditomorpha</taxon>
        <taxon>Strongyloidea</taxon>
        <taxon>Trichostrongylidae</taxon>
        <taxon>Teladorsagia</taxon>
    </lineage>
</organism>
<dbReference type="InterPro" id="IPR005479">
    <property type="entry name" value="CPAse_ATP-bd"/>
</dbReference>
<dbReference type="SUPFAM" id="SSF56059">
    <property type="entry name" value="Glutathione synthetase ATP-binding domain-like"/>
    <property type="match status" value="1"/>
</dbReference>
<dbReference type="InterPro" id="IPR005481">
    <property type="entry name" value="BC-like_N"/>
</dbReference>
<reference evidence="9 10" key="1">
    <citation type="submission" date="2015-09" db="EMBL/GenBank/DDBJ databases">
        <title>Draft genome of the parasitic nematode Teladorsagia circumcincta isolate WARC Sus (inbred).</title>
        <authorList>
            <person name="Mitreva M."/>
        </authorList>
    </citation>
    <scope>NUCLEOTIDE SEQUENCE [LARGE SCALE GENOMIC DNA]</scope>
    <source>
        <strain evidence="9 10">S</strain>
    </source>
</reference>
<dbReference type="PROSITE" id="PS50975">
    <property type="entry name" value="ATP_GRASP"/>
    <property type="match status" value="1"/>
</dbReference>
<feature type="domain" description="Biotin carboxylation" evidence="8">
    <location>
        <begin position="28"/>
        <end position="398"/>
    </location>
</feature>
<dbReference type="FunFam" id="3.30.1490.20:FF:000003">
    <property type="entry name" value="acetyl-CoA carboxylase isoform X1"/>
    <property type="match status" value="1"/>
</dbReference>
<comment type="cofactor">
    <cofactor evidence="1">
        <name>biotin</name>
        <dbReference type="ChEBI" id="CHEBI:57586"/>
    </cofactor>
</comment>
<accession>A0A2G9UL12</accession>
<dbReference type="Pfam" id="PF00289">
    <property type="entry name" value="Biotin_carb_N"/>
    <property type="match status" value="1"/>
</dbReference>
<evidence type="ECO:0000256" key="1">
    <source>
        <dbReference type="ARBA" id="ARBA00001953"/>
    </source>
</evidence>
<keyword evidence="10" id="KW-1185">Reference proteome</keyword>
<feature type="domain" description="ATP-grasp" evidence="7">
    <location>
        <begin position="148"/>
        <end position="356"/>
    </location>
</feature>
<dbReference type="OrthoDB" id="196847at2759"/>
<evidence type="ECO:0000259" key="8">
    <source>
        <dbReference type="PROSITE" id="PS50979"/>
    </source>
</evidence>
<evidence type="ECO:0000256" key="2">
    <source>
        <dbReference type="ARBA" id="ARBA00022598"/>
    </source>
</evidence>
<keyword evidence="4 6" id="KW-0067">ATP-binding</keyword>
<feature type="non-terminal residue" evidence="9">
    <location>
        <position position="398"/>
    </location>
</feature>
<evidence type="ECO:0000256" key="3">
    <source>
        <dbReference type="ARBA" id="ARBA00022741"/>
    </source>
</evidence>
<dbReference type="FunFam" id="3.40.50.20:FF:000010">
    <property type="entry name" value="Propionyl-CoA carboxylase subunit alpha"/>
    <property type="match status" value="1"/>
</dbReference>
<name>A0A2G9UL12_TELCI</name>
<dbReference type="Pfam" id="PF02786">
    <property type="entry name" value="CPSase_L_D2"/>
    <property type="match status" value="1"/>
</dbReference>
<evidence type="ECO:0000313" key="10">
    <source>
        <dbReference type="Proteomes" id="UP000230423"/>
    </source>
</evidence>
<dbReference type="InterPro" id="IPR011761">
    <property type="entry name" value="ATP-grasp"/>
</dbReference>
<evidence type="ECO:0000313" key="9">
    <source>
        <dbReference type="EMBL" id="PIO70944.1"/>
    </source>
</evidence>
<proteinExistence type="predicted"/>
<dbReference type="InterPro" id="IPR011764">
    <property type="entry name" value="Biotin_carboxylation_dom"/>
</dbReference>
<keyword evidence="3 6" id="KW-0547">Nucleotide-binding</keyword>
<evidence type="ECO:0000256" key="6">
    <source>
        <dbReference type="PROSITE-ProRule" id="PRU00409"/>
    </source>
</evidence>
<dbReference type="GO" id="GO:0006094">
    <property type="term" value="P:gluconeogenesis"/>
    <property type="evidence" value="ECO:0007669"/>
    <property type="project" value="TreeGrafter"/>
</dbReference>
<evidence type="ECO:0000256" key="4">
    <source>
        <dbReference type="ARBA" id="ARBA00022840"/>
    </source>
</evidence>
<evidence type="ECO:0000256" key="5">
    <source>
        <dbReference type="ARBA" id="ARBA00023267"/>
    </source>
</evidence>
<keyword evidence="2" id="KW-0436">Ligase</keyword>
<dbReference type="InterPro" id="IPR016185">
    <property type="entry name" value="PreATP-grasp_dom_sf"/>
</dbReference>
<dbReference type="PANTHER" id="PTHR43778:SF2">
    <property type="entry name" value="PYRUVATE CARBOXYLASE, MITOCHONDRIAL"/>
    <property type="match status" value="1"/>
</dbReference>
<dbReference type="EMBL" id="KZ346106">
    <property type="protein sequence ID" value="PIO70944.1"/>
    <property type="molecule type" value="Genomic_DNA"/>
</dbReference>
<dbReference type="PROSITE" id="PS00867">
    <property type="entry name" value="CPSASE_2"/>
    <property type="match status" value="1"/>
</dbReference>
<dbReference type="SUPFAM" id="SSF52440">
    <property type="entry name" value="PreATP-grasp domain"/>
    <property type="match status" value="1"/>
</dbReference>
<dbReference type="PANTHER" id="PTHR43778">
    <property type="entry name" value="PYRUVATE CARBOXYLASE"/>
    <property type="match status" value="1"/>
</dbReference>
<dbReference type="InterPro" id="IPR055268">
    <property type="entry name" value="PCB-like"/>
</dbReference>
<sequence>MRILAASHALRRLCLQSRRGYAVPKTREFKKVMVANRGEIAIRVFRALSELRMTSVAIYSEQDKHSMHRLKADEGYLVGKGLPPVAAYLTIDQIIDTALQHNVDAIHPGYGFLSERSDFARACIHAGISFIGPSPDVMARMGDKVAARQAAIEAGVEVVPGTPGPITAAEEAVEFAKQYGTPIILKAAYGGGGRGMRRVDHVEESFRRAFSEAQAAFGDGSLFVEKFVERPRHIEVQLLGDNHGNLVHLYERDCSVQRRHQKVSILLLSESDVPNKVVEIAPAPALSEDVRQKILDDAVRLAKHVGYQNAGTVEFLVDQKGNHYFIEVNARLQVEHTVTEEITGVDLVQAQIRIAEGKTLADLKLTQDLIIPHGSAIQCRVTTEDPARGFQPDSGRIE</sequence>
<dbReference type="GO" id="GO:0005524">
    <property type="term" value="F:ATP binding"/>
    <property type="evidence" value="ECO:0007669"/>
    <property type="project" value="UniProtKB-UniRule"/>
</dbReference>
<dbReference type="PROSITE" id="PS50979">
    <property type="entry name" value="BC"/>
    <property type="match status" value="1"/>
</dbReference>
<dbReference type="GO" id="GO:0004736">
    <property type="term" value="F:pyruvate carboxylase activity"/>
    <property type="evidence" value="ECO:0007669"/>
    <property type="project" value="TreeGrafter"/>
</dbReference>